<protein>
    <recommendedName>
        <fullName evidence="6">Serine/threonine-protein phosphatase 6 regulatory subunit 3</fullName>
    </recommendedName>
</protein>
<dbReference type="EMBL" id="JARPUR010000004">
    <property type="protein sequence ID" value="KAK4877234.1"/>
    <property type="molecule type" value="Genomic_DNA"/>
</dbReference>
<feature type="region of interest" description="Disordered" evidence="3">
    <location>
        <begin position="631"/>
        <end position="652"/>
    </location>
</feature>
<dbReference type="AlphaFoldDB" id="A0AAN7PU25"/>
<dbReference type="PANTHER" id="PTHR12634:SF8">
    <property type="entry name" value="FIERY MOUNTAIN, ISOFORM D"/>
    <property type="match status" value="1"/>
</dbReference>
<sequence length="816" mass="91256">MFWKQGNTSSSQIEIILAKQDVTLQELMDEEDIINECKLQNKSLMEFLVKPEIIEELITLTTVEPSADLDECTRFKYSNIACEILTCDAPKINERLAGDVALLSKLYTFVDSEPPLNPLLASFFSKIMSLLIARNPVQNWISYHFTCLQVLDFLKAKENFIPVLLKHLSTSAIMDLTLKLMTQVEVNEVRQNNLNWLDSQQLMQSLVSLLDPAVDSERHYNVAQLLCDFISTSRENLRSSTIVKGPDPLLNTLESPETVSLLLDHMLSEPKKESCIVGGIQVLLALLDVNKSSDKETSDIEQKQRESTIHVIVKRLKDFHSLLLDPPKKRSINTMLGILDPPLGNTRLQVTKLIATLISTNNLEFIKELILLGTLQVLLDLFFAFPWNNFLHTQVQSCLVFALKAPIPSGTDDEDIALYKHLIVKCKLIERILDAWKYNDAQELEKKSVRQGYMGHLTEIANSIAETCSSTSLGQFLQDNLPETAETFKNFSETTLKEILNTRAILLGGVHPSAVYPNAVNEASDECGDAPYSQSNALNQQMFTQYQMHQLSPQFIDNYVFTDEDFNALNDTLQAAIDETLFHFNLSEGVALQPQELFKQVCAQHINTLDDADDQIFEDKDHTFETVIEKQGEHNDTVYSSDSEEEDSPPPDDAFTVVDGWPNKDSETAVTPVTMGSVWNNSQTTATEANTGWANFSSASFANFEANFGNATSDIEETGSKKETDSIVENIENCKNISEGEDHTVIKNANEDFAQFVSDISKTSDNQIEMDKQTCEINNVLVNATAELSIGACEGDCKLETGSSVKTTKETDQEGI</sequence>
<dbReference type="PANTHER" id="PTHR12634">
    <property type="entry name" value="SIT4 YEAST -ASSOCIATING PROTEIN-RELATED"/>
    <property type="match status" value="1"/>
</dbReference>
<evidence type="ECO:0008006" key="6">
    <source>
        <dbReference type="Google" id="ProtNLM"/>
    </source>
</evidence>
<dbReference type="SUPFAM" id="SSF48371">
    <property type="entry name" value="ARM repeat"/>
    <property type="match status" value="1"/>
</dbReference>
<organism evidence="4 5">
    <name type="scientific">Aquatica leii</name>
    <dbReference type="NCBI Taxonomy" id="1421715"/>
    <lineage>
        <taxon>Eukaryota</taxon>
        <taxon>Metazoa</taxon>
        <taxon>Ecdysozoa</taxon>
        <taxon>Arthropoda</taxon>
        <taxon>Hexapoda</taxon>
        <taxon>Insecta</taxon>
        <taxon>Pterygota</taxon>
        <taxon>Neoptera</taxon>
        <taxon>Endopterygota</taxon>
        <taxon>Coleoptera</taxon>
        <taxon>Polyphaga</taxon>
        <taxon>Elateriformia</taxon>
        <taxon>Elateroidea</taxon>
        <taxon>Lampyridae</taxon>
        <taxon>Luciolinae</taxon>
        <taxon>Aquatica</taxon>
    </lineage>
</organism>
<evidence type="ECO:0000313" key="5">
    <source>
        <dbReference type="Proteomes" id="UP001353858"/>
    </source>
</evidence>
<evidence type="ECO:0000256" key="2">
    <source>
        <dbReference type="ARBA" id="ARBA00023306"/>
    </source>
</evidence>
<reference evidence="5" key="1">
    <citation type="submission" date="2023-01" db="EMBL/GenBank/DDBJ databases">
        <title>Key to firefly adult light organ development and bioluminescence: homeobox transcription factors regulate luciferase expression and transportation to peroxisome.</title>
        <authorList>
            <person name="Fu X."/>
        </authorList>
    </citation>
    <scope>NUCLEOTIDE SEQUENCE [LARGE SCALE GENOMIC DNA]</scope>
</reference>
<name>A0AAN7PU25_9COLE</name>
<proteinExistence type="inferred from homology"/>
<comment type="caution">
    <text evidence="4">The sequence shown here is derived from an EMBL/GenBank/DDBJ whole genome shotgun (WGS) entry which is preliminary data.</text>
</comment>
<accession>A0AAN7PU25</accession>
<evidence type="ECO:0000256" key="3">
    <source>
        <dbReference type="SAM" id="MobiDB-lite"/>
    </source>
</evidence>
<keyword evidence="2" id="KW-0131">Cell cycle</keyword>
<comment type="similarity">
    <text evidence="1">Belongs to the SAPS family.</text>
</comment>
<dbReference type="GO" id="GO:0005829">
    <property type="term" value="C:cytosol"/>
    <property type="evidence" value="ECO:0007669"/>
    <property type="project" value="TreeGrafter"/>
</dbReference>
<dbReference type="GO" id="GO:0019888">
    <property type="term" value="F:protein phosphatase regulator activity"/>
    <property type="evidence" value="ECO:0007669"/>
    <property type="project" value="TreeGrafter"/>
</dbReference>
<dbReference type="InterPro" id="IPR007587">
    <property type="entry name" value="SAPS"/>
</dbReference>
<evidence type="ECO:0000256" key="1">
    <source>
        <dbReference type="ARBA" id="ARBA00006180"/>
    </source>
</evidence>
<dbReference type="Proteomes" id="UP001353858">
    <property type="component" value="Unassembled WGS sequence"/>
</dbReference>
<dbReference type="Pfam" id="PF04499">
    <property type="entry name" value="SAPS"/>
    <property type="match status" value="1"/>
</dbReference>
<dbReference type="InterPro" id="IPR016024">
    <property type="entry name" value="ARM-type_fold"/>
</dbReference>
<dbReference type="GO" id="GO:0019903">
    <property type="term" value="F:protein phosphatase binding"/>
    <property type="evidence" value="ECO:0007669"/>
    <property type="project" value="InterPro"/>
</dbReference>
<keyword evidence="5" id="KW-1185">Reference proteome</keyword>
<dbReference type="GO" id="GO:0005634">
    <property type="term" value="C:nucleus"/>
    <property type="evidence" value="ECO:0007669"/>
    <property type="project" value="TreeGrafter"/>
</dbReference>
<gene>
    <name evidence="4" type="ORF">RN001_009740</name>
</gene>
<evidence type="ECO:0000313" key="4">
    <source>
        <dbReference type="EMBL" id="KAK4877234.1"/>
    </source>
</evidence>